<evidence type="ECO:0000256" key="2">
    <source>
        <dbReference type="ARBA" id="ARBA00022763"/>
    </source>
</evidence>
<dbReference type="Gene3D" id="2.40.50.140">
    <property type="entry name" value="Nucleic acid-binding proteins"/>
    <property type="match status" value="1"/>
</dbReference>
<keyword evidence="4 6" id="KW-0233">DNA recombination</keyword>
<dbReference type="GO" id="GO:0006281">
    <property type="term" value="P:DNA repair"/>
    <property type="evidence" value="ECO:0007669"/>
    <property type="project" value="UniProtKB-UniRule"/>
</dbReference>
<keyword evidence="8" id="KW-0378">Hydrolase</keyword>
<proteinExistence type="inferred from homology"/>
<keyword evidence="5 6" id="KW-0234">DNA repair</keyword>
<dbReference type="GO" id="GO:0009379">
    <property type="term" value="C:Holliday junction helicase complex"/>
    <property type="evidence" value="ECO:0007669"/>
    <property type="project" value="InterPro"/>
</dbReference>
<dbReference type="InterPro" id="IPR010994">
    <property type="entry name" value="RuvA_2-like"/>
</dbReference>
<keyword evidence="1 6" id="KW-0963">Cytoplasm</keyword>
<comment type="subunit">
    <text evidence="6">Homotetramer. Forms an RuvA(8)-RuvB(12)-Holliday junction (HJ) complex. HJ DNA is sandwiched between 2 RuvA tetramers; dsDNA enters through RuvA and exits via RuvB. An RuvB hexamer assembles on each DNA strand where it exits the tetramer. Each RuvB hexamer is contacted by two RuvA subunits (via domain III) on 2 adjacent RuvB subunits; this complex drives branch migration. In the full resolvosome a probable DNA-RuvA(4)-RuvB(12)-RuvC(2) complex forms which resolves the HJ.</text>
</comment>
<dbReference type="SMART" id="SM00278">
    <property type="entry name" value="HhH1"/>
    <property type="match status" value="2"/>
</dbReference>
<evidence type="ECO:0000256" key="5">
    <source>
        <dbReference type="ARBA" id="ARBA00023204"/>
    </source>
</evidence>
<name>A0A1G2MIW9_9BACT</name>
<dbReference type="Pfam" id="PF01330">
    <property type="entry name" value="RuvA_N"/>
    <property type="match status" value="1"/>
</dbReference>
<dbReference type="GO" id="GO:0005737">
    <property type="term" value="C:cytoplasm"/>
    <property type="evidence" value="ECO:0007669"/>
    <property type="project" value="UniProtKB-SubCell"/>
</dbReference>
<keyword evidence="8" id="KW-0347">Helicase</keyword>
<comment type="similarity">
    <text evidence="6">Belongs to the RuvA family.</text>
</comment>
<comment type="subcellular location">
    <subcellularLocation>
        <location evidence="6">Cytoplasm</location>
    </subcellularLocation>
</comment>
<dbReference type="EMBL" id="MHRK01000045">
    <property type="protein sequence ID" value="OHA22942.1"/>
    <property type="molecule type" value="Genomic_DNA"/>
</dbReference>
<dbReference type="STRING" id="1802306.A3C72_03990"/>
<protein>
    <recommendedName>
        <fullName evidence="6">Holliday junction branch migration complex subunit RuvA</fullName>
    </recommendedName>
</protein>
<accession>A0A1G2MIW9</accession>
<dbReference type="CDD" id="cd14332">
    <property type="entry name" value="UBA_RuvA_C"/>
    <property type="match status" value="1"/>
</dbReference>
<dbReference type="InterPro" id="IPR003583">
    <property type="entry name" value="Hlx-hairpin-Hlx_DNA-bd_motif"/>
</dbReference>
<gene>
    <name evidence="6" type="primary">ruvA</name>
    <name evidence="8" type="ORF">A3C72_03990</name>
</gene>
<evidence type="ECO:0000256" key="1">
    <source>
        <dbReference type="ARBA" id="ARBA00022490"/>
    </source>
</evidence>
<keyword evidence="3 6" id="KW-0238">DNA-binding</keyword>
<dbReference type="SUPFAM" id="SSF50249">
    <property type="entry name" value="Nucleic acid-binding proteins"/>
    <property type="match status" value="1"/>
</dbReference>
<dbReference type="GO" id="GO:0006310">
    <property type="term" value="P:DNA recombination"/>
    <property type="evidence" value="ECO:0007669"/>
    <property type="project" value="UniProtKB-UniRule"/>
</dbReference>
<evidence type="ECO:0000256" key="3">
    <source>
        <dbReference type="ARBA" id="ARBA00023125"/>
    </source>
</evidence>
<dbReference type="InterPro" id="IPR000085">
    <property type="entry name" value="RuvA"/>
</dbReference>
<dbReference type="Pfam" id="PF07499">
    <property type="entry name" value="RuvA_C"/>
    <property type="match status" value="1"/>
</dbReference>
<dbReference type="SUPFAM" id="SSF47781">
    <property type="entry name" value="RuvA domain 2-like"/>
    <property type="match status" value="1"/>
</dbReference>
<evidence type="ECO:0000259" key="7">
    <source>
        <dbReference type="SMART" id="SM00278"/>
    </source>
</evidence>
<dbReference type="Proteomes" id="UP000177130">
    <property type="component" value="Unassembled WGS sequence"/>
</dbReference>
<dbReference type="SUPFAM" id="SSF46929">
    <property type="entry name" value="DNA helicase RuvA subunit, C-terminal domain"/>
    <property type="match status" value="1"/>
</dbReference>
<dbReference type="InterPro" id="IPR012340">
    <property type="entry name" value="NA-bd_OB-fold"/>
</dbReference>
<dbReference type="GO" id="GO:0048476">
    <property type="term" value="C:Holliday junction resolvase complex"/>
    <property type="evidence" value="ECO:0007669"/>
    <property type="project" value="UniProtKB-UniRule"/>
</dbReference>
<dbReference type="InterPro" id="IPR013849">
    <property type="entry name" value="DNA_helicase_Holl-junc_RuvA_I"/>
</dbReference>
<comment type="caution">
    <text evidence="6">Lacks conserved residue(s) required for the propagation of feature annotation.</text>
</comment>
<keyword evidence="8" id="KW-0547">Nucleotide-binding</keyword>
<dbReference type="Gene3D" id="1.10.8.10">
    <property type="entry name" value="DNA helicase RuvA subunit, C-terminal domain"/>
    <property type="match status" value="1"/>
</dbReference>
<dbReference type="AlphaFoldDB" id="A0A1G2MIW9"/>
<dbReference type="Pfam" id="PF14520">
    <property type="entry name" value="HHH_5"/>
    <property type="match status" value="1"/>
</dbReference>
<dbReference type="NCBIfam" id="TIGR00084">
    <property type="entry name" value="ruvA"/>
    <property type="match status" value="1"/>
</dbReference>
<evidence type="ECO:0000256" key="4">
    <source>
        <dbReference type="ARBA" id="ARBA00023172"/>
    </source>
</evidence>
<dbReference type="Gene3D" id="1.10.150.20">
    <property type="entry name" value="5' to 3' exonuclease, C-terminal subdomain"/>
    <property type="match status" value="1"/>
</dbReference>
<feature type="domain" description="Helix-hairpin-helix DNA-binding motif class 1" evidence="7">
    <location>
        <begin position="108"/>
        <end position="127"/>
    </location>
</feature>
<reference evidence="8 9" key="1">
    <citation type="journal article" date="2016" name="Nat. Commun.">
        <title>Thousands of microbial genomes shed light on interconnected biogeochemical processes in an aquifer system.</title>
        <authorList>
            <person name="Anantharaman K."/>
            <person name="Brown C.T."/>
            <person name="Hug L.A."/>
            <person name="Sharon I."/>
            <person name="Castelle C.J."/>
            <person name="Probst A.J."/>
            <person name="Thomas B.C."/>
            <person name="Singh A."/>
            <person name="Wilkins M.J."/>
            <person name="Karaoz U."/>
            <person name="Brodie E.L."/>
            <person name="Williams K.H."/>
            <person name="Hubbard S.S."/>
            <person name="Banfield J.F."/>
        </authorList>
    </citation>
    <scope>NUCLEOTIDE SEQUENCE [LARGE SCALE GENOMIC DNA]</scope>
</reference>
<evidence type="ECO:0000313" key="8">
    <source>
        <dbReference type="EMBL" id="OHA22942.1"/>
    </source>
</evidence>
<dbReference type="GO" id="GO:0005524">
    <property type="term" value="F:ATP binding"/>
    <property type="evidence" value="ECO:0007669"/>
    <property type="project" value="InterPro"/>
</dbReference>
<comment type="domain">
    <text evidence="6">Has three domains with a flexible linker between the domains II and III and assumes an 'L' shape. Domain III is highly mobile and contacts RuvB.</text>
</comment>
<dbReference type="InterPro" id="IPR011114">
    <property type="entry name" value="RuvA_C"/>
</dbReference>
<dbReference type="GO" id="GO:0000400">
    <property type="term" value="F:four-way junction DNA binding"/>
    <property type="evidence" value="ECO:0007669"/>
    <property type="project" value="UniProtKB-UniRule"/>
</dbReference>
<keyword evidence="2 6" id="KW-0227">DNA damage</keyword>
<dbReference type="InterPro" id="IPR036267">
    <property type="entry name" value="RuvA_C_sf"/>
</dbReference>
<organism evidence="8 9">
    <name type="scientific">Candidatus Taylorbacteria bacterium RIFCSPHIGHO2_02_FULL_43_32b</name>
    <dbReference type="NCBI Taxonomy" id="1802306"/>
    <lineage>
        <taxon>Bacteria</taxon>
        <taxon>Candidatus Tayloriibacteriota</taxon>
    </lineage>
</organism>
<feature type="domain" description="Helix-hairpin-helix DNA-binding motif class 1" evidence="7">
    <location>
        <begin position="73"/>
        <end position="92"/>
    </location>
</feature>
<dbReference type="HAMAP" id="MF_00031">
    <property type="entry name" value="DNA_HJ_migration_RuvA"/>
    <property type="match status" value="1"/>
</dbReference>
<comment type="caution">
    <text evidence="8">The sequence shown here is derived from an EMBL/GenBank/DDBJ whole genome shotgun (WGS) entry which is preliminary data.</text>
</comment>
<evidence type="ECO:0000256" key="6">
    <source>
        <dbReference type="HAMAP-Rule" id="MF_00031"/>
    </source>
</evidence>
<dbReference type="GO" id="GO:0009378">
    <property type="term" value="F:four-way junction helicase activity"/>
    <property type="evidence" value="ECO:0007669"/>
    <property type="project" value="InterPro"/>
</dbReference>
<evidence type="ECO:0000313" key="9">
    <source>
        <dbReference type="Proteomes" id="UP000177130"/>
    </source>
</evidence>
<keyword evidence="8" id="KW-0067">ATP-binding</keyword>
<feature type="region of interest" description="Domain I" evidence="6">
    <location>
        <begin position="1"/>
        <end position="64"/>
    </location>
</feature>
<sequence length="192" mass="20798">MISHLEGQIIHKEGSFLIVNVSGVGYKVAVTTDTLSEISKIGGNISIWTHHVIREDTSDLYGFLTRDDLEFFELLLTVSGIGPKTALSVLNASSIENIKTAVTTGETSYLTKISGIGKKLAEKIVFELKEKISEDVSGKDQSAVMKGDADVMAALISLGYGERETRDAIKKLPKDLESTSNRVKAVLKILGK</sequence>
<feature type="region of interest" description="Domain III" evidence="6">
    <location>
        <begin position="150"/>
        <end position="192"/>
    </location>
</feature>
<comment type="function">
    <text evidence="6">The RuvA-RuvB-RuvC complex processes Holliday junction (HJ) DNA during genetic recombination and DNA repair, while the RuvA-RuvB complex plays an important role in the rescue of blocked DNA replication forks via replication fork reversal (RFR). RuvA specifically binds to HJ cruciform DNA, conferring on it an open structure. The RuvB hexamer acts as an ATP-dependent pump, pulling dsDNA into and through the RuvAB complex. HJ branch migration allows RuvC to scan DNA until it finds its consensus sequence, where it cleaves and resolves the cruciform DNA.</text>
</comment>